<dbReference type="RefSeq" id="WP_215618128.1">
    <property type="nucleotide sequence ID" value="NZ_JADOER010000006.1"/>
</dbReference>
<evidence type="ECO:0000313" key="3">
    <source>
        <dbReference type="EMBL" id="MBT9312228.1"/>
    </source>
</evidence>
<proteinExistence type="predicted"/>
<feature type="domain" description="Putative regulatory protein FmdB zinc ribbon" evidence="2">
    <location>
        <begin position="1"/>
        <end position="41"/>
    </location>
</feature>
<comment type="caution">
    <text evidence="3">The sequence shown here is derived from an EMBL/GenBank/DDBJ whole genome shotgun (WGS) entry which is preliminary data.</text>
</comment>
<dbReference type="NCBIfam" id="TIGR02605">
    <property type="entry name" value="CxxC_CxxC_SSSS"/>
    <property type="match status" value="1"/>
</dbReference>
<accession>A0ABS5Y311</accession>
<reference evidence="3 4" key="1">
    <citation type="journal article" date="2021" name="Mar. Drugs">
        <title>Genome Reduction and Secondary Metabolism of the Marine Sponge-Associated Cyanobacterium Leptothoe.</title>
        <authorList>
            <person name="Konstantinou D."/>
            <person name="Popin R.V."/>
            <person name="Fewer D.P."/>
            <person name="Sivonen K."/>
            <person name="Gkelis S."/>
        </authorList>
    </citation>
    <scope>NUCLEOTIDE SEQUENCE [LARGE SCALE GENOMIC DNA]</scope>
    <source>
        <strain evidence="3 4">TAU-MAC 1615</strain>
    </source>
</reference>
<evidence type="ECO:0000256" key="1">
    <source>
        <dbReference type="SAM" id="MobiDB-lite"/>
    </source>
</evidence>
<gene>
    <name evidence="3" type="ORF">IXB28_08430</name>
</gene>
<evidence type="ECO:0000259" key="2">
    <source>
        <dbReference type="SMART" id="SM00834"/>
    </source>
</evidence>
<dbReference type="Proteomes" id="UP001196661">
    <property type="component" value="Unassembled WGS sequence"/>
</dbReference>
<keyword evidence="4" id="KW-1185">Reference proteome</keyword>
<protein>
    <submittedName>
        <fullName evidence="3">Zinc ribbon domain-containing protein</fullName>
    </submittedName>
</protein>
<name>A0ABS5Y311_9CYAN</name>
<evidence type="ECO:0000313" key="4">
    <source>
        <dbReference type="Proteomes" id="UP001196661"/>
    </source>
</evidence>
<dbReference type="EMBL" id="JADOER010000006">
    <property type="protein sequence ID" value="MBT9312228.1"/>
    <property type="molecule type" value="Genomic_DNA"/>
</dbReference>
<dbReference type="Pfam" id="PF09723">
    <property type="entry name" value="Zn_ribbon_8"/>
    <property type="match status" value="1"/>
</dbReference>
<organism evidence="3 4">
    <name type="scientific">Leptothoe kymatousa TAU-MAC 1615</name>
    <dbReference type="NCBI Taxonomy" id="2364775"/>
    <lineage>
        <taxon>Bacteria</taxon>
        <taxon>Bacillati</taxon>
        <taxon>Cyanobacteriota</taxon>
        <taxon>Cyanophyceae</taxon>
        <taxon>Nodosilineales</taxon>
        <taxon>Cymatolegaceae</taxon>
        <taxon>Leptothoe</taxon>
        <taxon>Leptothoe kymatousa</taxon>
    </lineage>
</organism>
<dbReference type="SMART" id="SM00834">
    <property type="entry name" value="CxxC_CXXC_SSSS"/>
    <property type="match status" value="1"/>
</dbReference>
<sequence length="96" mass="10750">MPLYDYTCSDCGDFEVWRKMAEVSNPMPCPKCDTVAKRIFTAPNISLNSASLTSRIKGSSEPRLVQRRQDAAPSPRKNQTVPGGRPWMLGHAQERL</sequence>
<feature type="region of interest" description="Disordered" evidence="1">
    <location>
        <begin position="52"/>
        <end position="96"/>
    </location>
</feature>
<dbReference type="InterPro" id="IPR013429">
    <property type="entry name" value="Regulatory_FmdB_Zinc_ribbon"/>
</dbReference>